<organism evidence="2 3">
    <name type="scientific">Hydromonas duriensis</name>
    <dbReference type="NCBI Taxonomy" id="1527608"/>
    <lineage>
        <taxon>Bacteria</taxon>
        <taxon>Pseudomonadati</taxon>
        <taxon>Pseudomonadota</taxon>
        <taxon>Betaproteobacteria</taxon>
        <taxon>Burkholderiales</taxon>
        <taxon>Burkholderiaceae</taxon>
        <taxon>Hydromonas</taxon>
    </lineage>
</organism>
<dbReference type="Pfam" id="PF01066">
    <property type="entry name" value="CDP-OH_P_transf"/>
    <property type="match status" value="1"/>
</dbReference>
<feature type="transmembrane region" description="Helical" evidence="1">
    <location>
        <begin position="150"/>
        <end position="166"/>
    </location>
</feature>
<dbReference type="OrthoDB" id="1034332at2"/>
<evidence type="ECO:0000313" key="3">
    <source>
        <dbReference type="Proteomes" id="UP000294480"/>
    </source>
</evidence>
<dbReference type="Proteomes" id="UP000294480">
    <property type="component" value="Unassembled WGS sequence"/>
</dbReference>
<keyword evidence="2" id="KW-0808">Transferase</keyword>
<name>A0A4R6YBV8_9BURK</name>
<comment type="caution">
    <text evidence="2">The sequence shown here is derived from an EMBL/GenBank/DDBJ whole genome shotgun (WGS) entry which is preliminary data.</text>
</comment>
<accession>A0A4R6YBV8</accession>
<dbReference type="AlphaFoldDB" id="A0A4R6YBV8"/>
<protein>
    <submittedName>
        <fullName evidence="2">CDP-diacylglycerol--glycerol-3-phosphate 3-phosphatidyltransferase</fullName>
    </submittedName>
</protein>
<dbReference type="GO" id="GO:0016780">
    <property type="term" value="F:phosphotransferase activity, for other substituted phosphate groups"/>
    <property type="evidence" value="ECO:0007669"/>
    <property type="project" value="InterPro"/>
</dbReference>
<feature type="transmembrane region" description="Helical" evidence="1">
    <location>
        <begin position="31"/>
        <end position="49"/>
    </location>
</feature>
<feature type="transmembrane region" description="Helical" evidence="1">
    <location>
        <begin position="172"/>
        <end position="190"/>
    </location>
</feature>
<dbReference type="InterPro" id="IPR043130">
    <property type="entry name" value="CDP-OH_PTrfase_TM_dom"/>
</dbReference>
<keyword evidence="1" id="KW-0812">Transmembrane</keyword>
<gene>
    <name evidence="2" type="ORF">DFR44_101134</name>
</gene>
<proteinExistence type="predicted"/>
<dbReference type="InterPro" id="IPR000462">
    <property type="entry name" value="CDP-OH_P_trans"/>
</dbReference>
<evidence type="ECO:0000313" key="2">
    <source>
        <dbReference type="EMBL" id="TDR33084.1"/>
    </source>
</evidence>
<dbReference type="GO" id="GO:0008654">
    <property type="term" value="P:phospholipid biosynthetic process"/>
    <property type="evidence" value="ECO:0007669"/>
    <property type="project" value="InterPro"/>
</dbReference>
<dbReference type="GO" id="GO:0016020">
    <property type="term" value="C:membrane"/>
    <property type="evidence" value="ECO:0007669"/>
    <property type="project" value="InterPro"/>
</dbReference>
<sequence length="202" mass="22356">MSIYKIKPLFQNALRPLVTKLYKNGITANQVTVTACLVSVFIGFALFFMPLPRGAFLLLPIWFFIRMAFNAIDGMLAREFGQQSKLGAVLNELTDVISDAALYLPLAIIQPFQAFWIACVIILSIISEFIGVQAVTIGASRRYDGPMGKSDRAFVFGALGLWIGLTDKLPQWSSWILPVLALMVVLTIINRATKALQEARSI</sequence>
<dbReference type="Gene3D" id="1.20.120.1760">
    <property type="match status" value="1"/>
</dbReference>
<keyword evidence="1" id="KW-1133">Transmembrane helix</keyword>
<evidence type="ECO:0000256" key="1">
    <source>
        <dbReference type="SAM" id="Phobius"/>
    </source>
</evidence>
<feature type="transmembrane region" description="Helical" evidence="1">
    <location>
        <begin position="55"/>
        <end position="76"/>
    </location>
</feature>
<keyword evidence="3" id="KW-1185">Reference proteome</keyword>
<dbReference type="EMBL" id="SNZE01000001">
    <property type="protein sequence ID" value="TDR33084.1"/>
    <property type="molecule type" value="Genomic_DNA"/>
</dbReference>
<dbReference type="RefSeq" id="WP_133618773.1">
    <property type="nucleotide sequence ID" value="NZ_SNZE01000001.1"/>
</dbReference>
<keyword evidence="1" id="KW-0472">Membrane</keyword>
<reference evidence="2 3" key="1">
    <citation type="submission" date="2019-03" db="EMBL/GenBank/DDBJ databases">
        <title>Genomic Encyclopedia of Type Strains, Phase IV (KMG-IV): sequencing the most valuable type-strain genomes for metagenomic binning, comparative biology and taxonomic classification.</title>
        <authorList>
            <person name="Goeker M."/>
        </authorList>
    </citation>
    <scope>NUCLEOTIDE SEQUENCE [LARGE SCALE GENOMIC DNA]</scope>
    <source>
        <strain evidence="2 3">DSM 102852</strain>
    </source>
</reference>
<feature type="transmembrane region" description="Helical" evidence="1">
    <location>
        <begin position="115"/>
        <end position="138"/>
    </location>
</feature>